<organism evidence="4 5">
    <name type="scientific">Trichuris muris</name>
    <name type="common">Mouse whipworm</name>
    <dbReference type="NCBI Taxonomy" id="70415"/>
    <lineage>
        <taxon>Eukaryota</taxon>
        <taxon>Metazoa</taxon>
        <taxon>Ecdysozoa</taxon>
        <taxon>Nematoda</taxon>
        <taxon>Enoplea</taxon>
        <taxon>Dorylaimia</taxon>
        <taxon>Trichinellida</taxon>
        <taxon>Trichuridae</taxon>
        <taxon>Trichuris</taxon>
    </lineage>
</organism>
<name>A0A5S6Q1P7_TRIMR</name>
<feature type="domain" description="DRBM" evidence="3">
    <location>
        <begin position="162"/>
        <end position="231"/>
    </location>
</feature>
<keyword evidence="4" id="KW-1185">Reference proteome</keyword>
<dbReference type="GO" id="GO:0003729">
    <property type="term" value="F:mRNA binding"/>
    <property type="evidence" value="ECO:0007669"/>
    <property type="project" value="TreeGrafter"/>
</dbReference>
<keyword evidence="1 2" id="KW-0694">RNA-binding</keyword>
<dbReference type="GO" id="GO:0008298">
    <property type="term" value="P:intracellular mRNA localization"/>
    <property type="evidence" value="ECO:0007669"/>
    <property type="project" value="TreeGrafter"/>
</dbReference>
<dbReference type="WBParaSite" id="TMUE_0000001136.1">
    <property type="protein sequence ID" value="TMUE_0000001136.1"/>
    <property type="gene ID" value="WBGene00297049"/>
</dbReference>
<dbReference type="Proteomes" id="UP000046395">
    <property type="component" value="Unassembled WGS sequence"/>
</dbReference>
<evidence type="ECO:0000313" key="5">
    <source>
        <dbReference type="WBParaSite" id="TMUE_0000001136.1"/>
    </source>
</evidence>
<evidence type="ECO:0000259" key="3">
    <source>
        <dbReference type="PROSITE" id="PS50137"/>
    </source>
</evidence>
<dbReference type="InterPro" id="IPR051740">
    <property type="entry name" value="DRBM-containing_protein"/>
</dbReference>
<evidence type="ECO:0000256" key="1">
    <source>
        <dbReference type="ARBA" id="ARBA00022884"/>
    </source>
</evidence>
<dbReference type="GO" id="GO:0005886">
    <property type="term" value="C:plasma membrane"/>
    <property type="evidence" value="ECO:0007669"/>
    <property type="project" value="TreeGrafter"/>
</dbReference>
<dbReference type="GO" id="GO:0043025">
    <property type="term" value="C:neuronal cell body"/>
    <property type="evidence" value="ECO:0007669"/>
    <property type="project" value="TreeGrafter"/>
</dbReference>
<dbReference type="FunFam" id="3.30.160.20:FF:000007">
    <property type="entry name" value="Double-stranded RNA-binding protein Staufen homolog 1"/>
    <property type="match status" value="1"/>
</dbReference>
<dbReference type="GO" id="GO:0003725">
    <property type="term" value="F:double-stranded RNA binding"/>
    <property type="evidence" value="ECO:0007669"/>
    <property type="project" value="TreeGrafter"/>
</dbReference>
<evidence type="ECO:0000256" key="2">
    <source>
        <dbReference type="PROSITE-ProRule" id="PRU00266"/>
    </source>
</evidence>
<evidence type="ECO:0000313" key="4">
    <source>
        <dbReference type="Proteomes" id="UP000046395"/>
    </source>
</evidence>
<dbReference type="GO" id="GO:0035418">
    <property type="term" value="P:protein localization to synapse"/>
    <property type="evidence" value="ECO:0007669"/>
    <property type="project" value="TreeGrafter"/>
</dbReference>
<reference evidence="4" key="1">
    <citation type="submission" date="2013-11" db="EMBL/GenBank/DDBJ databases">
        <authorList>
            <person name="Aslett M."/>
        </authorList>
    </citation>
    <scope>NUCLEOTIDE SEQUENCE [LARGE SCALE GENOMIC DNA]</scope>
    <source>
        <strain evidence="4">Edinburgh</strain>
    </source>
</reference>
<dbReference type="PROSITE" id="PS50137">
    <property type="entry name" value="DS_RBD"/>
    <property type="match status" value="1"/>
</dbReference>
<proteinExistence type="predicted"/>
<sequence length="271" mass="31411">MCSENIWRRIDYGNFFPLELEYWKSYIEENFGPIKILHIAPAITPAMESLKNLSLKDKSAAAILNELTFINDFPVSHLWHFAHHKMDAVVTIALKWDDVAVVTQRLGRQKRTAKRYASESLLHMLNQLELLPRNLHEIIPFESEEFSTCTLIDLIIDKPNWHPVSKLYEIQQARKRPPPRFETMQEENGSNWRRKKIVTVTCENCTMTGSGPSLKRAKFMAAHKLVQWIKDKITIILEKTDSRVQREEDVSDTITSSIHLESQTALQTEGI</sequence>
<protein>
    <submittedName>
        <fullName evidence="5 6">DRBM domain-containing protein</fullName>
    </submittedName>
</protein>
<dbReference type="SUPFAM" id="SSF54768">
    <property type="entry name" value="dsRNA-binding domain-like"/>
    <property type="match status" value="1"/>
</dbReference>
<dbReference type="InterPro" id="IPR014720">
    <property type="entry name" value="dsRBD_dom"/>
</dbReference>
<dbReference type="WBParaSite" id="TMUE_2000007096.1">
    <property type="protein sequence ID" value="TMUE_2000007096.1"/>
    <property type="gene ID" value="WBGene00299788"/>
</dbReference>
<dbReference type="GO" id="GO:0010494">
    <property type="term" value="C:cytoplasmic stress granule"/>
    <property type="evidence" value="ECO:0007669"/>
    <property type="project" value="TreeGrafter"/>
</dbReference>
<dbReference type="GO" id="GO:0032839">
    <property type="term" value="C:dendrite cytoplasm"/>
    <property type="evidence" value="ECO:0007669"/>
    <property type="project" value="GOC"/>
</dbReference>
<dbReference type="AlphaFoldDB" id="A0A5S6Q1P7"/>
<accession>A0A5S6Q1P7</accession>
<dbReference type="GO" id="GO:0007281">
    <property type="term" value="P:germ cell development"/>
    <property type="evidence" value="ECO:0007669"/>
    <property type="project" value="TreeGrafter"/>
</dbReference>
<dbReference type="Gene3D" id="3.30.160.20">
    <property type="match status" value="1"/>
</dbReference>
<dbReference type="PANTHER" id="PTHR46054">
    <property type="entry name" value="MATERNAL EFFECT PROTEIN STAUFEN"/>
    <property type="match status" value="1"/>
</dbReference>
<evidence type="ECO:0000313" key="6">
    <source>
        <dbReference type="WBParaSite" id="TMUE_2000007096.1"/>
    </source>
</evidence>
<reference evidence="5 6" key="3">
    <citation type="submission" date="2019-12" db="UniProtKB">
        <authorList>
            <consortium name="WormBaseParasite"/>
        </authorList>
    </citation>
    <scope>IDENTIFICATION</scope>
</reference>
<dbReference type="PANTHER" id="PTHR46054:SF3">
    <property type="entry name" value="MATERNAL EFFECT PROTEIN STAUFEN"/>
    <property type="match status" value="1"/>
</dbReference>
<dbReference type="Pfam" id="PF00035">
    <property type="entry name" value="dsrm"/>
    <property type="match status" value="1"/>
</dbReference>
<dbReference type="GO" id="GO:0098964">
    <property type="term" value="P:anterograde dendritic transport of messenger ribonucleoprotein complex"/>
    <property type="evidence" value="ECO:0007669"/>
    <property type="project" value="TreeGrafter"/>
</dbReference>
<reference evidence="4" key="2">
    <citation type="submission" date="2014-03" db="EMBL/GenBank/DDBJ databases">
        <title>The whipworm genome and dual-species transcriptomics of an intimate host-pathogen interaction.</title>
        <authorList>
            <person name="Foth B.J."/>
            <person name="Tsai I.J."/>
            <person name="Reid A.J."/>
            <person name="Bancroft A.J."/>
            <person name="Nichol S."/>
            <person name="Tracey A."/>
            <person name="Holroyd N."/>
            <person name="Cotton J.A."/>
            <person name="Stanley E.J."/>
            <person name="Zarowiecki M."/>
            <person name="Liu J.Z."/>
            <person name="Huckvale T."/>
            <person name="Cooper P.J."/>
            <person name="Grencis R.K."/>
            <person name="Berriman M."/>
        </authorList>
    </citation>
    <scope>NUCLEOTIDE SEQUENCE [LARGE SCALE GENOMIC DNA]</scope>
    <source>
        <strain evidence="4">Edinburgh</strain>
    </source>
</reference>